<feature type="transmembrane region" description="Helical" evidence="16">
    <location>
        <begin position="1130"/>
        <end position="1152"/>
    </location>
</feature>
<dbReference type="Gene3D" id="2.60.40.10">
    <property type="entry name" value="Immunoglobulins"/>
    <property type="match status" value="4"/>
</dbReference>
<dbReference type="Proteomes" id="UP000440578">
    <property type="component" value="Unassembled WGS sequence"/>
</dbReference>
<keyword evidence="12" id="KW-0675">Receptor</keyword>
<dbReference type="InterPro" id="IPR031148">
    <property type="entry name" value="Plexin"/>
</dbReference>
<sequence length="1728" mass="190562">MFCRSRPAAALLLPLLLSVSCADDPVVTQLDLSAEVSRLTHLRLSPGSGQVYVAGVNRIYQLSSTLARLQEVVTGPRQDNPLSCPASGCPAGVATEPTDNVNKVLVVDQESRTLLACGSVLQGACTKYDLNNISLPSQDLPEAIAANDANSSTVAFIGPEHYHAWGASNVLYVATTFTLVGIYRNTVPAISTRRLDNLDFVERSVNKHSMLTVDVKYRDHFLVEYVYGFHEKEYAYFLTVQRLSHLPGQQERGYISRIVRTCVTDANYDSYVEMTLSCGGDNLLQAARVAEPGDDLSQDAGILEGDRVLVAAFSPSHGYSNEPQDRASICVFSMKQVEDMFSENIHMCFNGSMQYRNMEYISGPILNGHCPKAGTTGKIRHFCSEGLKISAVHPLTAEPVLSWDQRVTSVAVTSTGRHTVALLGTQQGTLKKVLVSSMRSARQYAELPVDPGSPVLADMQVDLPGEHVYVPTTQKVTLLRLQTCEQYTNCTECLQTKDPYCGWCSLEKRCTVRSECGKADSSSPRWLSIDAGQQCIDMERIEPQHIAIDQQAQIHLSIRALPPLRSGAKYQCVFGSAPPVDATATVRGLRCPAPPLSLRPLLAPSADHVTVPLSVRSSETKKDFVTRQFVYFDCGRHTTCGSCVTSQWQCSWCVYDNKCGNDNSICHRGSISRMVGKVLSPSELGCPAVVPPRQPILVADEVAHSLVLEVTNLPSPLAGQSSYTCVIVIEGRTVRVPGRLDARRLIVCDKNKFSYRANQSSISATVSVKRNDNLIGSVNFTLYKCALLATHQGSEDCSLCLTRDPRYRCQWCGGQCRFSEHCRQKPVTECPRPQIYQIYPRSGPLEGGTLLTIEGRNLGLHRNEVTGRIFVGRVPCDLVDYEVSVKVMCRTGAVTQPAEETVKLGNNAGFADSAVTFRYQKASRGNQVVVTLDGAIRILSDHFQYTPDPVVLDIRPLKSYVSGGRPLTVHGRQFDSIQQPRIIVFNETALRPINGTIGFLMDGVQRVKNLRKYAPDVKATITYVDDPQYFQFADGVKVFGGNTLVIEGVNLNGASDERDTAVTVGGVPCNVTTLTATQLVCVPPRRQSDGMLLSEQTGLPLVQVTVGNLRFPLGNLQYDDVSKARLSGEVIAGIAAGAVVLVLASLLILLVYRRKSTQVEREYKRIQIQMDTLENNIRSECKQAFAAMCTWDSRRGRDTLAAVSPDLPAQLSSLAATFNPDEVDCLEQREFLAKASRQTFELLICSCPRTSLDVAMLQLEQLVRNQHFLVTVIDTMERQKDFSVRDRVTVASLLTVILMTNMEYLTTVLHQLLVRHISRIARSKHPHLMLRRTETVMEKLLTNWISVCLHSHIRERLSSRLYLLAKAIKHQISCGPVDAVTLEAHYSLAEERLLRPQIEHNSVRTPLADEDATSRTVDGWRQINTLSHYGINKIATMFLVQAPETPRIKRTVTNSASSFSLPSALSPLMSSNIYVKPGAEIRVYHLVRPEGPAGGGGGSGGQETAARAVPEVFLTRLLATKAMLQGVIDDTMSSLFRADEEPPPVVKWLFDVLDEEAERQGMDQPDILHAWKANCLPLRMWANLIRRPELIFDLDKSPAVESSLTVISQSLVEACLPTPHTISKNSPSHKLVFAKDIGRWQCMVGDYFESVRSRPPVSDQDLAVLLQQLSRHHAGQFDAIAALKELYIYITKYGEPIAQALDSDPVCRQMVFSGRLEGIAASLGTPLS</sequence>
<dbReference type="CDD" id="cd00603">
    <property type="entry name" value="IPT_PCSR"/>
    <property type="match status" value="1"/>
</dbReference>
<evidence type="ECO:0000256" key="1">
    <source>
        <dbReference type="ARBA" id="ARBA00004251"/>
    </source>
</evidence>
<dbReference type="InterPro" id="IPR002909">
    <property type="entry name" value="IPT_dom"/>
</dbReference>
<dbReference type="SMART" id="SM00630">
    <property type="entry name" value="Sema"/>
    <property type="match status" value="1"/>
</dbReference>
<name>A0A6A4W988_AMPAM</name>
<comment type="similarity">
    <text evidence="2">Belongs to the plexin family.</text>
</comment>
<dbReference type="Pfam" id="PF18020">
    <property type="entry name" value="TIG_2"/>
    <property type="match status" value="1"/>
</dbReference>
<evidence type="ECO:0000256" key="13">
    <source>
        <dbReference type="ARBA" id="ARBA00023180"/>
    </source>
</evidence>
<evidence type="ECO:0000256" key="12">
    <source>
        <dbReference type="ARBA" id="ARBA00023170"/>
    </source>
</evidence>
<dbReference type="InterPro" id="IPR001627">
    <property type="entry name" value="Semap_dom"/>
</dbReference>
<evidence type="ECO:0000256" key="11">
    <source>
        <dbReference type="ARBA" id="ARBA00023157"/>
    </source>
</evidence>
<evidence type="ECO:0000256" key="15">
    <source>
        <dbReference type="SAM" id="Coils"/>
    </source>
</evidence>
<comment type="caution">
    <text evidence="19">The sequence shown here is derived from an EMBL/GenBank/DDBJ whole genome shotgun (WGS) entry which is preliminary data.</text>
</comment>
<reference evidence="19 20" key="1">
    <citation type="submission" date="2019-07" db="EMBL/GenBank/DDBJ databases">
        <title>Draft genome assembly of a fouling barnacle, Amphibalanus amphitrite (Darwin, 1854): The first reference genome for Thecostraca.</title>
        <authorList>
            <person name="Kim W."/>
        </authorList>
    </citation>
    <scope>NUCLEOTIDE SEQUENCE [LARGE SCALE GENOMIC DNA]</scope>
    <source>
        <strain evidence="19">SNU_AA5</strain>
        <tissue evidence="19">Soma without cirri and trophi</tissue>
    </source>
</reference>
<keyword evidence="9 16" id="KW-1133">Transmembrane helix</keyword>
<keyword evidence="20" id="KW-1185">Reference proteome</keyword>
<evidence type="ECO:0000256" key="7">
    <source>
        <dbReference type="ARBA" id="ARBA00022737"/>
    </source>
</evidence>
<dbReference type="SUPFAM" id="SSF103575">
    <property type="entry name" value="Plexin repeat"/>
    <property type="match status" value="1"/>
</dbReference>
<dbReference type="EMBL" id="VIIS01001428">
    <property type="protein sequence ID" value="KAF0298501.1"/>
    <property type="molecule type" value="Genomic_DNA"/>
</dbReference>
<dbReference type="InterPro" id="IPR008936">
    <property type="entry name" value="Rho_GTPase_activation_prot"/>
</dbReference>
<evidence type="ECO:0000256" key="2">
    <source>
        <dbReference type="ARBA" id="ARBA00010297"/>
    </source>
</evidence>
<dbReference type="InterPro" id="IPR041019">
    <property type="entry name" value="TIG1_plexin"/>
</dbReference>
<dbReference type="GO" id="GO:0005886">
    <property type="term" value="C:plasma membrane"/>
    <property type="evidence" value="ECO:0007669"/>
    <property type="project" value="UniProtKB-SubCell"/>
</dbReference>
<dbReference type="GO" id="GO:0008360">
    <property type="term" value="P:regulation of cell shape"/>
    <property type="evidence" value="ECO:0007669"/>
    <property type="project" value="TreeGrafter"/>
</dbReference>
<keyword evidence="3" id="KW-0217">Developmental protein</keyword>
<evidence type="ECO:0000256" key="6">
    <source>
        <dbReference type="ARBA" id="ARBA00022729"/>
    </source>
</evidence>
<dbReference type="GO" id="GO:0008045">
    <property type="term" value="P:motor neuron axon guidance"/>
    <property type="evidence" value="ECO:0007669"/>
    <property type="project" value="TreeGrafter"/>
</dbReference>
<evidence type="ECO:0000256" key="9">
    <source>
        <dbReference type="ARBA" id="ARBA00022989"/>
    </source>
</evidence>
<dbReference type="Pfam" id="PF01437">
    <property type="entry name" value="PSI"/>
    <property type="match status" value="1"/>
</dbReference>
<dbReference type="PROSITE" id="PS51004">
    <property type="entry name" value="SEMA"/>
    <property type="match status" value="1"/>
</dbReference>
<keyword evidence="7" id="KW-0677">Repeat</keyword>
<proteinExistence type="inferred from homology"/>
<dbReference type="FunFam" id="2.60.40.10:FF:000203">
    <property type="entry name" value="Plexin B2"/>
    <property type="match status" value="1"/>
</dbReference>
<feature type="signal peptide" evidence="17">
    <location>
        <begin position="1"/>
        <end position="22"/>
    </location>
</feature>
<keyword evidence="8" id="KW-0524">Neurogenesis</keyword>
<dbReference type="GO" id="GO:0007162">
    <property type="term" value="P:negative regulation of cell adhesion"/>
    <property type="evidence" value="ECO:0007669"/>
    <property type="project" value="TreeGrafter"/>
</dbReference>
<dbReference type="GO" id="GO:0097374">
    <property type="term" value="P:sensory neuron axon guidance"/>
    <property type="evidence" value="ECO:0007669"/>
    <property type="project" value="TreeGrafter"/>
</dbReference>
<accession>A0A6A4W988</accession>
<dbReference type="InterPro" id="IPR002165">
    <property type="entry name" value="Plexin_repeat"/>
</dbReference>
<dbReference type="InterPro" id="IPR041362">
    <property type="entry name" value="TIG2_plexin"/>
</dbReference>
<dbReference type="Pfam" id="PF17960">
    <property type="entry name" value="TIG_plexin"/>
    <property type="match status" value="1"/>
</dbReference>
<gene>
    <name evidence="19" type="primary">PlexB_13</name>
    <name evidence="19" type="ORF">FJT64_004099</name>
</gene>
<dbReference type="SUPFAM" id="SSF101912">
    <property type="entry name" value="Sema domain"/>
    <property type="match status" value="1"/>
</dbReference>
<evidence type="ECO:0000256" key="14">
    <source>
        <dbReference type="PROSITE-ProRule" id="PRU00352"/>
    </source>
</evidence>
<protein>
    <submittedName>
        <fullName evidence="19">Plexin-B</fullName>
    </submittedName>
</protein>
<comment type="caution">
    <text evidence="14">Lacks conserved residue(s) required for the propagation of feature annotation.</text>
</comment>
<dbReference type="CDD" id="cd11236">
    <property type="entry name" value="Sema_plexin_like"/>
    <property type="match status" value="1"/>
</dbReference>
<evidence type="ECO:0000259" key="18">
    <source>
        <dbReference type="PROSITE" id="PS51004"/>
    </source>
</evidence>
<dbReference type="Gene3D" id="1.10.506.10">
    <property type="entry name" value="GTPase Activation - p120gap, domain 1"/>
    <property type="match status" value="2"/>
</dbReference>
<evidence type="ECO:0000256" key="4">
    <source>
        <dbReference type="ARBA" id="ARBA00022475"/>
    </source>
</evidence>
<dbReference type="PANTHER" id="PTHR22625:SF44">
    <property type="entry name" value="PLEXIN-B"/>
    <property type="match status" value="1"/>
</dbReference>
<dbReference type="SMART" id="SM00429">
    <property type="entry name" value="IPT"/>
    <property type="match status" value="2"/>
</dbReference>
<dbReference type="InterPro" id="IPR013783">
    <property type="entry name" value="Ig-like_fold"/>
</dbReference>
<dbReference type="InterPro" id="IPR014756">
    <property type="entry name" value="Ig_E-set"/>
</dbReference>
<evidence type="ECO:0000256" key="3">
    <source>
        <dbReference type="ARBA" id="ARBA00022473"/>
    </source>
</evidence>
<dbReference type="Gene3D" id="2.130.10.10">
    <property type="entry name" value="YVTN repeat-like/Quinoprotein amine dehydrogenase"/>
    <property type="match status" value="1"/>
</dbReference>
<dbReference type="SMART" id="SM00423">
    <property type="entry name" value="PSI"/>
    <property type="match status" value="3"/>
</dbReference>
<evidence type="ECO:0000313" key="20">
    <source>
        <dbReference type="Proteomes" id="UP000440578"/>
    </source>
</evidence>
<evidence type="ECO:0000256" key="10">
    <source>
        <dbReference type="ARBA" id="ARBA00023136"/>
    </source>
</evidence>
<dbReference type="Pfam" id="PF08337">
    <property type="entry name" value="Plexin_cytopl"/>
    <property type="match status" value="1"/>
</dbReference>
<feature type="domain" description="Sema" evidence="18">
    <location>
        <begin position="16"/>
        <end position="481"/>
    </location>
</feature>
<feature type="transmembrane region" description="Helical" evidence="16">
    <location>
        <begin position="1288"/>
        <end position="1313"/>
    </location>
</feature>
<dbReference type="GO" id="GO:0030334">
    <property type="term" value="P:regulation of cell migration"/>
    <property type="evidence" value="ECO:0007669"/>
    <property type="project" value="TreeGrafter"/>
</dbReference>
<keyword evidence="6 17" id="KW-0732">Signal</keyword>
<dbReference type="GO" id="GO:0002116">
    <property type="term" value="C:semaphorin receptor complex"/>
    <property type="evidence" value="ECO:0007669"/>
    <property type="project" value="TreeGrafter"/>
</dbReference>
<dbReference type="InterPro" id="IPR013548">
    <property type="entry name" value="Plexin_cytoplasmic_RasGAP_dom"/>
</dbReference>
<keyword evidence="10 16" id="KW-0472">Membrane</keyword>
<evidence type="ECO:0000313" key="19">
    <source>
        <dbReference type="EMBL" id="KAF0298501.1"/>
    </source>
</evidence>
<keyword evidence="4" id="KW-1003">Cell membrane</keyword>
<dbReference type="InterPro" id="IPR016201">
    <property type="entry name" value="PSI"/>
</dbReference>
<evidence type="ECO:0000256" key="16">
    <source>
        <dbReference type="SAM" id="Phobius"/>
    </source>
</evidence>
<dbReference type="OrthoDB" id="125363at2759"/>
<dbReference type="GO" id="GO:0120025">
    <property type="term" value="C:plasma membrane bounded cell projection"/>
    <property type="evidence" value="ECO:0007669"/>
    <property type="project" value="UniProtKB-ARBA"/>
</dbReference>
<dbReference type="InterPro" id="IPR036352">
    <property type="entry name" value="Semap_dom_sf"/>
</dbReference>
<organism evidence="19 20">
    <name type="scientific">Amphibalanus amphitrite</name>
    <name type="common">Striped barnacle</name>
    <name type="synonym">Balanus amphitrite</name>
    <dbReference type="NCBI Taxonomy" id="1232801"/>
    <lineage>
        <taxon>Eukaryota</taxon>
        <taxon>Metazoa</taxon>
        <taxon>Ecdysozoa</taxon>
        <taxon>Arthropoda</taxon>
        <taxon>Crustacea</taxon>
        <taxon>Multicrustacea</taxon>
        <taxon>Cirripedia</taxon>
        <taxon>Thoracica</taxon>
        <taxon>Thoracicalcarea</taxon>
        <taxon>Balanomorpha</taxon>
        <taxon>Balanoidea</taxon>
        <taxon>Balanidae</taxon>
        <taxon>Amphibalaninae</taxon>
        <taxon>Amphibalanus</taxon>
    </lineage>
</organism>
<keyword evidence="11" id="KW-1015">Disulfide bond</keyword>
<keyword evidence="15" id="KW-0175">Coiled coil</keyword>
<dbReference type="SUPFAM" id="SSF48350">
    <property type="entry name" value="GTPase activation domain, GAP"/>
    <property type="match status" value="1"/>
</dbReference>
<dbReference type="GO" id="GO:0017154">
    <property type="term" value="F:semaphorin receptor activity"/>
    <property type="evidence" value="ECO:0007669"/>
    <property type="project" value="InterPro"/>
</dbReference>
<dbReference type="PANTHER" id="PTHR22625">
    <property type="entry name" value="PLEXIN"/>
    <property type="match status" value="1"/>
</dbReference>
<feature type="chain" id="PRO_5025530532" evidence="17">
    <location>
        <begin position="23"/>
        <end position="1728"/>
    </location>
</feature>
<dbReference type="InterPro" id="IPR015943">
    <property type="entry name" value="WD40/YVTN_repeat-like_dom_sf"/>
</dbReference>
<evidence type="ECO:0000256" key="5">
    <source>
        <dbReference type="ARBA" id="ARBA00022692"/>
    </source>
</evidence>
<comment type="subcellular location">
    <subcellularLocation>
        <location evidence="1">Cell membrane</location>
        <topology evidence="1">Single-pass type I membrane protein</topology>
    </subcellularLocation>
</comment>
<dbReference type="Pfam" id="PF01833">
    <property type="entry name" value="TIG"/>
    <property type="match status" value="2"/>
</dbReference>
<dbReference type="Pfam" id="PF01403">
    <property type="entry name" value="Sema"/>
    <property type="match status" value="1"/>
</dbReference>
<dbReference type="Pfam" id="PF24479">
    <property type="entry name" value="PSI_PlexinA-B"/>
    <property type="match status" value="1"/>
</dbReference>
<keyword evidence="5 16" id="KW-0812">Transmembrane</keyword>
<evidence type="ECO:0000256" key="8">
    <source>
        <dbReference type="ARBA" id="ARBA00022902"/>
    </source>
</evidence>
<dbReference type="GO" id="GO:0050772">
    <property type="term" value="P:positive regulation of axonogenesis"/>
    <property type="evidence" value="ECO:0007669"/>
    <property type="project" value="TreeGrafter"/>
</dbReference>
<dbReference type="FunFam" id="2.60.40.10:FF:000728">
    <property type="entry name" value="Plexin D1"/>
    <property type="match status" value="1"/>
</dbReference>
<dbReference type="SUPFAM" id="SSF81296">
    <property type="entry name" value="E set domains"/>
    <property type="match status" value="3"/>
</dbReference>
<dbReference type="CDD" id="cd12205">
    <property type="entry name" value="RasGAP_plexin"/>
    <property type="match status" value="1"/>
</dbReference>
<evidence type="ECO:0000256" key="17">
    <source>
        <dbReference type="SAM" id="SignalP"/>
    </source>
</evidence>
<dbReference type="PROSITE" id="PS51257">
    <property type="entry name" value="PROKAR_LIPOPROTEIN"/>
    <property type="match status" value="1"/>
</dbReference>
<keyword evidence="13" id="KW-0325">Glycoprotein</keyword>
<feature type="coiled-coil region" evidence="15">
    <location>
        <begin position="1156"/>
        <end position="1183"/>
    </location>
</feature>